<dbReference type="InterPro" id="IPR011333">
    <property type="entry name" value="SKP1/BTB/POZ_sf"/>
</dbReference>
<evidence type="ECO:0000259" key="1">
    <source>
        <dbReference type="PROSITE" id="PS50097"/>
    </source>
</evidence>
<protein>
    <recommendedName>
        <fullName evidence="1">BTB domain-containing protein</fullName>
    </recommendedName>
</protein>
<dbReference type="InterPro" id="IPR000210">
    <property type="entry name" value="BTB/POZ_dom"/>
</dbReference>
<feature type="domain" description="BTB" evidence="1">
    <location>
        <begin position="20"/>
        <end position="79"/>
    </location>
</feature>
<dbReference type="OrthoDB" id="3184970at2759"/>
<dbReference type="HOGENOM" id="CLU_075133_1_0_1"/>
<evidence type="ECO:0000313" key="3">
    <source>
        <dbReference type="Proteomes" id="UP000027222"/>
    </source>
</evidence>
<evidence type="ECO:0000313" key="2">
    <source>
        <dbReference type="EMBL" id="KDR68754.1"/>
    </source>
</evidence>
<dbReference type="EMBL" id="KL142406">
    <property type="protein sequence ID" value="KDR68754.1"/>
    <property type="molecule type" value="Genomic_DNA"/>
</dbReference>
<name>A0A067SM05_GALM3</name>
<dbReference type="STRING" id="685588.A0A067SM05"/>
<dbReference type="Gene3D" id="3.30.710.10">
    <property type="entry name" value="Potassium Channel Kv1.1, Chain A"/>
    <property type="match status" value="1"/>
</dbReference>
<dbReference type="SUPFAM" id="SSF54695">
    <property type="entry name" value="POZ domain"/>
    <property type="match status" value="1"/>
</dbReference>
<keyword evidence="3" id="KW-1185">Reference proteome</keyword>
<gene>
    <name evidence="2" type="ORF">GALMADRAFT_215610</name>
</gene>
<dbReference type="SMART" id="SM00225">
    <property type="entry name" value="BTB"/>
    <property type="match status" value="1"/>
</dbReference>
<dbReference type="AlphaFoldDB" id="A0A067SM05"/>
<organism evidence="2 3">
    <name type="scientific">Galerina marginata (strain CBS 339.88)</name>
    <dbReference type="NCBI Taxonomy" id="685588"/>
    <lineage>
        <taxon>Eukaryota</taxon>
        <taxon>Fungi</taxon>
        <taxon>Dikarya</taxon>
        <taxon>Basidiomycota</taxon>
        <taxon>Agaricomycotina</taxon>
        <taxon>Agaricomycetes</taxon>
        <taxon>Agaricomycetidae</taxon>
        <taxon>Agaricales</taxon>
        <taxon>Agaricineae</taxon>
        <taxon>Strophariaceae</taxon>
        <taxon>Galerina</taxon>
    </lineage>
</organism>
<reference evidence="3" key="1">
    <citation type="journal article" date="2014" name="Proc. Natl. Acad. Sci. U.S.A.">
        <title>Extensive sampling of basidiomycete genomes demonstrates inadequacy of the white-rot/brown-rot paradigm for wood decay fungi.</title>
        <authorList>
            <person name="Riley R."/>
            <person name="Salamov A.A."/>
            <person name="Brown D.W."/>
            <person name="Nagy L.G."/>
            <person name="Floudas D."/>
            <person name="Held B.W."/>
            <person name="Levasseur A."/>
            <person name="Lombard V."/>
            <person name="Morin E."/>
            <person name="Otillar R."/>
            <person name="Lindquist E.A."/>
            <person name="Sun H."/>
            <person name="LaButti K.M."/>
            <person name="Schmutz J."/>
            <person name="Jabbour D."/>
            <person name="Luo H."/>
            <person name="Baker S.E."/>
            <person name="Pisabarro A.G."/>
            <person name="Walton J.D."/>
            <person name="Blanchette R.A."/>
            <person name="Henrissat B."/>
            <person name="Martin F."/>
            <person name="Cullen D."/>
            <person name="Hibbett D.S."/>
            <person name="Grigoriev I.V."/>
        </authorList>
    </citation>
    <scope>NUCLEOTIDE SEQUENCE [LARGE SCALE GENOMIC DNA]</scope>
    <source>
        <strain evidence="3">CBS 339.88</strain>
    </source>
</reference>
<dbReference type="PROSITE" id="PS50097">
    <property type="entry name" value="BTB"/>
    <property type="match status" value="1"/>
</dbReference>
<sequence>MSDLTVEVTTTHEKFNAGDADVIIQSSDGVQFHLHRRYLEAYTGAFPGLDAPFTSDTLADVTCLTESAEILEILFEFVYPRRHPNLEDLEFKTLALLAEAVEKYEVFSAMTICELRLKPFIPTYATEILVHGIKHDYPKFVNEAALHLSRMRLPLHKFLGNLPGNAIFPWVHYHEAWKDVFEAGIRSIRLDESQGPGVPSDTACEKCRGLILALIFKLERVSSLSLLVQQLDSSTEHIKNFPICKNCPHPKTAINSADRVIKICKKGVHEMRPFTDFMLGKVLE</sequence>
<accession>A0A067SM05</accession>
<dbReference type="Proteomes" id="UP000027222">
    <property type="component" value="Unassembled WGS sequence"/>
</dbReference>
<dbReference type="Pfam" id="PF00651">
    <property type="entry name" value="BTB"/>
    <property type="match status" value="1"/>
</dbReference>
<proteinExistence type="predicted"/>